<organism evidence="12 13">
    <name type="scientific">Denitromonas halophila</name>
    <dbReference type="NCBI Taxonomy" id="1629404"/>
    <lineage>
        <taxon>Bacteria</taxon>
        <taxon>Pseudomonadati</taxon>
        <taxon>Pseudomonadota</taxon>
        <taxon>Betaproteobacteria</taxon>
        <taxon>Rhodocyclales</taxon>
        <taxon>Zoogloeaceae</taxon>
        <taxon>Denitromonas</taxon>
    </lineage>
</organism>
<dbReference type="InterPro" id="IPR018044">
    <property type="entry name" value="Peptidase_S11"/>
</dbReference>
<keyword evidence="5" id="KW-0573">Peptidoglycan synthesis</keyword>
<dbReference type="Gene3D" id="3.40.710.10">
    <property type="entry name" value="DD-peptidase/beta-lactamase superfamily"/>
    <property type="match status" value="1"/>
</dbReference>
<keyword evidence="3 12" id="KW-0378">Hydrolase</keyword>
<dbReference type="AlphaFoldDB" id="A0A557RC00"/>
<evidence type="ECO:0000256" key="8">
    <source>
        <dbReference type="PIRSR" id="PIRSR618044-2"/>
    </source>
</evidence>
<evidence type="ECO:0000256" key="9">
    <source>
        <dbReference type="RuleBase" id="RU004016"/>
    </source>
</evidence>
<evidence type="ECO:0000256" key="2">
    <source>
        <dbReference type="ARBA" id="ARBA00022729"/>
    </source>
</evidence>
<gene>
    <name evidence="12" type="ORF">FHP89_04335</name>
</gene>
<evidence type="ECO:0000256" key="3">
    <source>
        <dbReference type="ARBA" id="ARBA00022801"/>
    </source>
</evidence>
<keyword evidence="6" id="KW-0961">Cell wall biogenesis/degradation</keyword>
<dbReference type="EMBL" id="VMNI01000004">
    <property type="protein sequence ID" value="TVO78893.1"/>
    <property type="molecule type" value="Genomic_DNA"/>
</dbReference>
<dbReference type="EC" id="3.4.21.-" evidence="12"/>
<keyword evidence="4" id="KW-0133">Cell shape</keyword>
<evidence type="ECO:0000256" key="6">
    <source>
        <dbReference type="ARBA" id="ARBA00023316"/>
    </source>
</evidence>
<dbReference type="PANTHER" id="PTHR21581:SF26">
    <property type="entry name" value="D-ALANYL-D-ALANINE ENDOPEPTIDASE"/>
    <property type="match status" value="1"/>
</dbReference>
<evidence type="ECO:0000313" key="13">
    <source>
        <dbReference type="Proteomes" id="UP000318349"/>
    </source>
</evidence>
<dbReference type="GO" id="GO:0006508">
    <property type="term" value="P:proteolysis"/>
    <property type="evidence" value="ECO:0007669"/>
    <property type="project" value="InterPro"/>
</dbReference>
<feature type="chain" id="PRO_5021800736" evidence="10">
    <location>
        <begin position="23"/>
        <end position="304"/>
    </location>
</feature>
<keyword evidence="2 10" id="KW-0732">Signal</keyword>
<evidence type="ECO:0000256" key="10">
    <source>
        <dbReference type="SAM" id="SignalP"/>
    </source>
</evidence>
<sequence length="304" mass="33274">MKLGRLFVAWCCAASLIGLASAAPPERVGVAKIVATPLLAEAARADSPELRSESFLIVDQRSGEALLARNADRVAPVASITKLMTAMVVLDARQPLSEMLTVTEDDRDRLRKSRSRLPIGSRVSREDLLRLALMSSENRAAAALARHYPGGDKAFTRAMNDKARKLGMTRSRFVEGTGLSAGNVSTARDLSLMLKAASGYPLIRQFSTDSQHTVALARGAREFRNTNPLVKDPNWEISLSKTGYIEEAGRCLVMQTWMRGRPVLVVLLDSFGSRTRTADARRLQKWLAQRPWDALVMARKGAAG</sequence>
<feature type="active site" description="Acyl-ester intermediate" evidence="7">
    <location>
        <position position="79"/>
    </location>
</feature>
<dbReference type="GO" id="GO:0009002">
    <property type="term" value="F:serine-type D-Ala-D-Ala carboxypeptidase activity"/>
    <property type="evidence" value="ECO:0007669"/>
    <property type="project" value="InterPro"/>
</dbReference>
<feature type="domain" description="Peptidase S11 D-alanyl-D-alanine carboxypeptidase A N-terminal" evidence="11">
    <location>
        <begin position="44"/>
        <end position="270"/>
    </location>
</feature>
<evidence type="ECO:0000256" key="7">
    <source>
        <dbReference type="PIRSR" id="PIRSR618044-1"/>
    </source>
</evidence>
<dbReference type="NCBIfam" id="NF008668">
    <property type="entry name" value="PRK11669.1"/>
    <property type="match status" value="1"/>
</dbReference>
<evidence type="ECO:0000256" key="4">
    <source>
        <dbReference type="ARBA" id="ARBA00022960"/>
    </source>
</evidence>
<comment type="similarity">
    <text evidence="1 9">Belongs to the peptidase S11 family.</text>
</comment>
<dbReference type="Proteomes" id="UP000318349">
    <property type="component" value="Unassembled WGS sequence"/>
</dbReference>
<name>A0A557RC00_9RHOO</name>
<dbReference type="GO" id="GO:0008360">
    <property type="term" value="P:regulation of cell shape"/>
    <property type="evidence" value="ECO:0007669"/>
    <property type="project" value="UniProtKB-KW"/>
</dbReference>
<feature type="signal peptide" evidence="10">
    <location>
        <begin position="1"/>
        <end position="22"/>
    </location>
</feature>
<comment type="caution">
    <text evidence="12">The sequence shown here is derived from an EMBL/GenBank/DDBJ whole genome shotgun (WGS) entry which is preliminary data.</text>
</comment>
<dbReference type="GO" id="GO:0071555">
    <property type="term" value="P:cell wall organization"/>
    <property type="evidence" value="ECO:0007669"/>
    <property type="project" value="UniProtKB-KW"/>
</dbReference>
<dbReference type="GO" id="GO:0009252">
    <property type="term" value="P:peptidoglycan biosynthetic process"/>
    <property type="evidence" value="ECO:0007669"/>
    <property type="project" value="UniProtKB-KW"/>
</dbReference>
<proteinExistence type="inferred from homology"/>
<dbReference type="PANTHER" id="PTHR21581">
    <property type="entry name" value="D-ALANYL-D-ALANINE CARBOXYPEPTIDASE"/>
    <property type="match status" value="1"/>
</dbReference>
<protein>
    <submittedName>
        <fullName evidence="12">D-alanyl-D-alanine endopeptidase</fullName>
        <ecNumber evidence="12">3.4.21.-</ecNumber>
    </submittedName>
</protein>
<feature type="binding site" evidence="8">
    <location>
        <position position="241"/>
    </location>
    <ligand>
        <name>substrate</name>
    </ligand>
</feature>
<dbReference type="SUPFAM" id="SSF56601">
    <property type="entry name" value="beta-lactamase/transpeptidase-like"/>
    <property type="match status" value="1"/>
</dbReference>
<evidence type="ECO:0000256" key="5">
    <source>
        <dbReference type="ARBA" id="ARBA00022984"/>
    </source>
</evidence>
<dbReference type="InterPro" id="IPR001967">
    <property type="entry name" value="Peptidase_S11_N"/>
</dbReference>
<feature type="active site" description="Proton acceptor" evidence="7">
    <location>
        <position position="82"/>
    </location>
</feature>
<reference evidence="12 13" key="1">
    <citation type="submission" date="2019-07" db="EMBL/GenBank/DDBJ databases">
        <title>The pathways for chlorine oxyanion respiration interact through the shared metabolite chlorate.</title>
        <authorList>
            <person name="Barnum T.P."/>
            <person name="Cheng Y."/>
            <person name="Hill K.A."/>
            <person name="Lucas L.N."/>
            <person name="Carlson H.K."/>
            <person name="Coates J.D."/>
        </authorList>
    </citation>
    <scope>NUCLEOTIDE SEQUENCE [LARGE SCALE GENOMIC DNA]</scope>
    <source>
        <strain evidence="12 13">SFB-1</strain>
    </source>
</reference>
<accession>A0A557RC00</accession>
<dbReference type="InterPro" id="IPR012338">
    <property type="entry name" value="Beta-lactam/transpept-like"/>
</dbReference>
<evidence type="ECO:0000313" key="12">
    <source>
        <dbReference type="EMBL" id="TVO78893.1"/>
    </source>
</evidence>
<dbReference type="Pfam" id="PF00768">
    <property type="entry name" value="Peptidase_S11"/>
    <property type="match status" value="1"/>
</dbReference>
<evidence type="ECO:0000259" key="11">
    <source>
        <dbReference type="Pfam" id="PF00768"/>
    </source>
</evidence>
<evidence type="ECO:0000256" key="1">
    <source>
        <dbReference type="ARBA" id="ARBA00007164"/>
    </source>
</evidence>
<feature type="active site" evidence="7">
    <location>
        <position position="136"/>
    </location>
</feature>
<dbReference type="PRINTS" id="PR00725">
    <property type="entry name" value="DADACBPTASE1"/>
</dbReference>